<proteinExistence type="predicted"/>
<gene>
    <name evidence="2" type="ORF">BDZ83DRAFT_623436</name>
</gene>
<accession>A0AAD8UK41</accession>
<comment type="caution">
    <text evidence="2">The sequence shown here is derived from an EMBL/GenBank/DDBJ whole genome shotgun (WGS) entry which is preliminary data.</text>
</comment>
<dbReference type="RefSeq" id="XP_060364292.1">
    <property type="nucleotide sequence ID" value="XM_060508384.1"/>
</dbReference>
<dbReference type="GeneID" id="85392283"/>
<organism evidence="2 3">
    <name type="scientific">Glomerella acutata</name>
    <name type="common">Colletotrichum acutatum</name>
    <dbReference type="NCBI Taxonomy" id="27357"/>
    <lineage>
        <taxon>Eukaryota</taxon>
        <taxon>Fungi</taxon>
        <taxon>Dikarya</taxon>
        <taxon>Ascomycota</taxon>
        <taxon>Pezizomycotina</taxon>
        <taxon>Sordariomycetes</taxon>
        <taxon>Hypocreomycetidae</taxon>
        <taxon>Glomerellales</taxon>
        <taxon>Glomerellaceae</taxon>
        <taxon>Colletotrichum</taxon>
        <taxon>Colletotrichum acutatum species complex</taxon>
    </lineage>
</organism>
<protein>
    <recommendedName>
        <fullName evidence="4">Secreted protein</fullName>
    </recommendedName>
</protein>
<dbReference type="Proteomes" id="UP001244207">
    <property type="component" value="Unassembled WGS sequence"/>
</dbReference>
<feature type="chain" id="PRO_5042006080" description="Secreted protein" evidence="1">
    <location>
        <begin position="41"/>
        <end position="97"/>
    </location>
</feature>
<evidence type="ECO:0000313" key="3">
    <source>
        <dbReference type="Proteomes" id="UP001244207"/>
    </source>
</evidence>
<dbReference type="EMBL" id="JAHMHS010000054">
    <property type="protein sequence ID" value="KAK1724237.1"/>
    <property type="molecule type" value="Genomic_DNA"/>
</dbReference>
<dbReference type="AlphaFoldDB" id="A0AAD8UK41"/>
<reference evidence="2" key="1">
    <citation type="submission" date="2021-12" db="EMBL/GenBank/DDBJ databases">
        <title>Comparative genomics, transcriptomics and evolutionary studies reveal genomic signatures of adaptation to plant cell wall in hemibiotrophic fungi.</title>
        <authorList>
            <consortium name="DOE Joint Genome Institute"/>
            <person name="Baroncelli R."/>
            <person name="Diaz J.F."/>
            <person name="Benocci T."/>
            <person name="Peng M."/>
            <person name="Battaglia E."/>
            <person name="Haridas S."/>
            <person name="Andreopoulos W."/>
            <person name="Labutti K."/>
            <person name="Pangilinan J."/>
            <person name="Floch G.L."/>
            <person name="Makela M.R."/>
            <person name="Henrissat B."/>
            <person name="Grigoriev I.V."/>
            <person name="Crouch J.A."/>
            <person name="De Vries R.P."/>
            <person name="Sukno S.A."/>
            <person name="Thon M.R."/>
        </authorList>
    </citation>
    <scope>NUCLEOTIDE SEQUENCE</scope>
    <source>
        <strain evidence="2">CBS 112980</strain>
    </source>
</reference>
<evidence type="ECO:0000313" key="2">
    <source>
        <dbReference type="EMBL" id="KAK1724237.1"/>
    </source>
</evidence>
<evidence type="ECO:0000256" key="1">
    <source>
        <dbReference type="SAM" id="SignalP"/>
    </source>
</evidence>
<feature type="signal peptide" evidence="1">
    <location>
        <begin position="1"/>
        <end position="40"/>
    </location>
</feature>
<keyword evidence="1" id="KW-0732">Signal</keyword>
<name>A0AAD8UK41_GLOAC</name>
<evidence type="ECO:0008006" key="4">
    <source>
        <dbReference type="Google" id="ProtNLM"/>
    </source>
</evidence>
<keyword evidence="3" id="KW-1185">Reference proteome</keyword>
<sequence>MGTSPRLACSPAACPRIVPEFRVWVLLLILLLPSSPPATGSLRLVHDHVLRLIDSGPTVQYPPSSLVVECSCLLPSLRIRILSQSTHQHQQTRKSQA</sequence>